<evidence type="ECO:0000256" key="8">
    <source>
        <dbReference type="ARBA" id="ARBA00023180"/>
    </source>
</evidence>
<keyword evidence="4" id="KW-1064">Adaptive immunity</keyword>
<keyword evidence="5" id="KW-0472">Membrane</keyword>
<dbReference type="EMBL" id="CM001282">
    <property type="protein sequence ID" value="EHH63444.1"/>
    <property type="molecule type" value="Genomic_DNA"/>
</dbReference>
<evidence type="ECO:0000259" key="12">
    <source>
        <dbReference type="PROSITE" id="PS50835"/>
    </source>
</evidence>
<dbReference type="Pfam" id="PF07686">
    <property type="entry name" value="V-set"/>
    <property type="match status" value="1"/>
</dbReference>
<evidence type="ECO:0000313" key="13">
    <source>
        <dbReference type="EMBL" id="EHH63444.1"/>
    </source>
</evidence>
<feature type="signal peptide" evidence="11">
    <location>
        <begin position="1"/>
        <end position="21"/>
    </location>
</feature>
<feature type="non-terminal residue" evidence="13">
    <location>
        <position position="112"/>
    </location>
</feature>
<protein>
    <recommendedName>
        <fullName evidence="12">Ig-like domain-containing protein</fullName>
    </recommendedName>
</protein>
<dbReference type="InterPro" id="IPR036179">
    <property type="entry name" value="Ig-like_dom_sf"/>
</dbReference>
<dbReference type="PANTHER" id="PTHR19339:SF10">
    <property type="entry name" value="IG-LIKE DOMAIN-CONTAINING PROTEIN-RELATED"/>
    <property type="match status" value="1"/>
</dbReference>
<dbReference type="SMART" id="SM00406">
    <property type="entry name" value="IGv"/>
    <property type="match status" value="1"/>
</dbReference>
<evidence type="ECO:0000256" key="9">
    <source>
        <dbReference type="ARBA" id="ARBA00038651"/>
    </source>
</evidence>
<evidence type="ECO:0000256" key="10">
    <source>
        <dbReference type="ARBA" id="ARBA00043266"/>
    </source>
</evidence>
<evidence type="ECO:0000256" key="4">
    <source>
        <dbReference type="ARBA" id="ARBA00023130"/>
    </source>
</evidence>
<dbReference type="SUPFAM" id="SSF48726">
    <property type="entry name" value="Immunoglobulin"/>
    <property type="match status" value="1"/>
</dbReference>
<dbReference type="PROSITE" id="PS50835">
    <property type="entry name" value="IG_LIKE"/>
    <property type="match status" value="1"/>
</dbReference>
<dbReference type="InterPro" id="IPR051896">
    <property type="entry name" value="TCR_alpha_variable"/>
</dbReference>
<dbReference type="GO" id="GO:0002250">
    <property type="term" value="P:adaptive immune response"/>
    <property type="evidence" value="ECO:0007669"/>
    <property type="project" value="UniProtKB-KW"/>
</dbReference>
<dbReference type="Gene3D" id="2.60.40.10">
    <property type="entry name" value="Immunoglobulins"/>
    <property type="match status" value="1"/>
</dbReference>
<evidence type="ECO:0000256" key="5">
    <source>
        <dbReference type="ARBA" id="ARBA00023136"/>
    </source>
</evidence>
<reference evidence="13" key="1">
    <citation type="journal article" date="2011" name="Nat. Biotechnol.">
        <title>Genome sequencing and comparison of two nonhuman primate animal models, the cynomolgus and Chinese rhesus macaques.</title>
        <authorList>
            <person name="Yan G."/>
            <person name="Zhang G."/>
            <person name="Fang X."/>
            <person name="Zhang Y."/>
            <person name="Li C."/>
            <person name="Ling F."/>
            <person name="Cooper D.N."/>
            <person name="Li Q."/>
            <person name="Li Y."/>
            <person name="van Gool A.J."/>
            <person name="Du H."/>
            <person name="Chen J."/>
            <person name="Chen R."/>
            <person name="Zhang P."/>
            <person name="Huang Z."/>
            <person name="Thompson J.R."/>
            <person name="Meng Y."/>
            <person name="Bai Y."/>
            <person name="Wang J."/>
            <person name="Zhuo M."/>
            <person name="Wang T."/>
            <person name="Huang Y."/>
            <person name="Wei L."/>
            <person name="Li J."/>
            <person name="Wang Z."/>
            <person name="Hu H."/>
            <person name="Yang P."/>
            <person name="Le L."/>
            <person name="Stenson P.D."/>
            <person name="Li B."/>
            <person name="Liu X."/>
            <person name="Ball E.V."/>
            <person name="An N."/>
            <person name="Huang Q."/>
            <person name="Zhang Y."/>
            <person name="Fan W."/>
            <person name="Zhang X."/>
            <person name="Li Y."/>
            <person name="Wang W."/>
            <person name="Katze M.G."/>
            <person name="Su B."/>
            <person name="Nielsen R."/>
            <person name="Yang H."/>
            <person name="Wang J."/>
            <person name="Wang X."/>
            <person name="Wang J."/>
        </authorList>
    </citation>
    <scope>NUCLEOTIDE SEQUENCE [LARGE SCALE GENOMIC DNA]</scope>
    <source>
        <strain evidence="13">CE-4</strain>
    </source>
</reference>
<comment type="subunit">
    <text evidence="9">Alpha-beta TR is a heterodimer composed of an alpha and beta chain; disulfide-linked. The alpha-beta TR is associated with the transmembrane signaling CD3 coreceptor proteins to form the TR-CD3 (TcR or TCR). The assembly of alpha-beta TR heterodimers with CD3 occurs in the endoplasmic reticulum where a single alpha-beta TR heterodimer associates with one CD3D-CD3E heterodimer, one CD3G-CD3E heterodimer and one CD247 homodimer forming a stable octameric structure. CD3D-CD3E and CD3G-CD3E heterodimers preferentially associate with TR alpha and TR beta chains, respectively. The association of the CD247 homodimer is the last step of TcR assembly in the endoplasmic reticulum and is required for transport to the cell surface.</text>
</comment>
<dbReference type="Proteomes" id="UP000009130">
    <property type="component" value="Chromosome 7"/>
</dbReference>
<keyword evidence="7" id="KW-0675">Receptor</keyword>
<dbReference type="GO" id="GO:0042101">
    <property type="term" value="C:T cell receptor complex"/>
    <property type="evidence" value="ECO:0007669"/>
    <property type="project" value="UniProtKB-KW"/>
</dbReference>
<keyword evidence="6" id="KW-1015">Disulfide bond</keyword>
<feature type="domain" description="Ig-like" evidence="12">
    <location>
        <begin position="17"/>
        <end position="112"/>
    </location>
</feature>
<evidence type="ECO:0000256" key="2">
    <source>
        <dbReference type="ARBA" id="ARBA00022475"/>
    </source>
</evidence>
<comment type="subcellular location">
    <subcellularLocation>
        <location evidence="1">Cell membrane</location>
    </subcellularLocation>
</comment>
<keyword evidence="3 11" id="KW-0732">Signal</keyword>
<evidence type="ECO:0000256" key="3">
    <source>
        <dbReference type="ARBA" id="ARBA00022729"/>
    </source>
</evidence>
<proteinExistence type="predicted"/>
<sequence length="112" mass="12498">METLLGVSLVILWLQLARVNSQQGEEDPQALSIQEGENATMNCSYKTSITNLQWYRQDSGRSLVQLVLIRSNEREKNSGRLRVTLDTLKKSSSLLITASRAADTASYFCATD</sequence>
<name>G7P9R9_MACFA</name>
<keyword evidence="2" id="KW-1003">Cell membrane</keyword>
<evidence type="ECO:0000256" key="11">
    <source>
        <dbReference type="SAM" id="SignalP"/>
    </source>
</evidence>
<evidence type="ECO:0000256" key="6">
    <source>
        <dbReference type="ARBA" id="ARBA00023157"/>
    </source>
</evidence>
<keyword evidence="10" id="KW-1279">T cell receptor</keyword>
<dbReference type="InterPro" id="IPR007110">
    <property type="entry name" value="Ig-like_dom"/>
</dbReference>
<accession>G7P9R9</accession>
<keyword evidence="10" id="KW-0391">Immunity</keyword>
<dbReference type="InterPro" id="IPR013783">
    <property type="entry name" value="Ig-like_fold"/>
</dbReference>
<keyword evidence="8" id="KW-0325">Glycoprotein</keyword>
<organism>
    <name type="scientific">Macaca fascicularis</name>
    <name type="common">Crab-eating macaque</name>
    <name type="synonym">Cynomolgus monkey</name>
    <dbReference type="NCBI Taxonomy" id="9541"/>
    <lineage>
        <taxon>Eukaryota</taxon>
        <taxon>Metazoa</taxon>
        <taxon>Chordata</taxon>
        <taxon>Craniata</taxon>
        <taxon>Vertebrata</taxon>
        <taxon>Euteleostomi</taxon>
        <taxon>Mammalia</taxon>
        <taxon>Eutheria</taxon>
        <taxon>Euarchontoglires</taxon>
        <taxon>Primates</taxon>
        <taxon>Haplorrhini</taxon>
        <taxon>Catarrhini</taxon>
        <taxon>Cercopithecidae</taxon>
        <taxon>Cercopithecinae</taxon>
        <taxon>Macaca</taxon>
    </lineage>
</organism>
<dbReference type="InterPro" id="IPR013106">
    <property type="entry name" value="Ig_V-set"/>
</dbReference>
<evidence type="ECO:0000256" key="7">
    <source>
        <dbReference type="ARBA" id="ARBA00023170"/>
    </source>
</evidence>
<feature type="chain" id="PRO_5003501875" description="Ig-like domain-containing protein" evidence="11">
    <location>
        <begin position="22"/>
        <end position="112"/>
    </location>
</feature>
<dbReference type="AlphaFoldDB" id="G7P9R9"/>
<gene>
    <name evidence="13" type="ORF">EGM_16410</name>
</gene>
<evidence type="ECO:0000256" key="1">
    <source>
        <dbReference type="ARBA" id="ARBA00004236"/>
    </source>
</evidence>
<dbReference type="PANTHER" id="PTHR19339">
    <property type="entry name" value="T CELL RECEPTOR ALPHA VARIABLE 39"/>
    <property type="match status" value="1"/>
</dbReference>